<dbReference type="STRING" id="1715692.RUE5091_01995"/>
<feature type="transmembrane region" description="Helical" evidence="1">
    <location>
        <begin position="6"/>
        <end position="23"/>
    </location>
</feature>
<dbReference type="RefSeq" id="WP_058281703.1">
    <property type="nucleotide sequence ID" value="NZ_CYUD01000005.1"/>
</dbReference>
<evidence type="ECO:0000313" key="3">
    <source>
        <dbReference type="Proteomes" id="UP000051260"/>
    </source>
</evidence>
<organism evidence="2 3">
    <name type="scientific">Ruegeria denitrificans</name>
    <dbReference type="NCBI Taxonomy" id="1715692"/>
    <lineage>
        <taxon>Bacteria</taxon>
        <taxon>Pseudomonadati</taxon>
        <taxon>Pseudomonadota</taxon>
        <taxon>Alphaproteobacteria</taxon>
        <taxon>Rhodobacterales</taxon>
        <taxon>Roseobacteraceae</taxon>
        <taxon>Ruegeria</taxon>
    </lineage>
</organism>
<keyword evidence="1" id="KW-0812">Transmembrane</keyword>
<sequence>MLELLGTIGANIISLPGILGLALGMMTRRLWLGGLMGAVVGVLETVIFAHWNFGNVAMVELLIAVVIGLCAGTLGSVIRIKGTTV</sequence>
<feature type="transmembrane region" description="Helical" evidence="1">
    <location>
        <begin position="30"/>
        <end position="51"/>
    </location>
</feature>
<dbReference type="AlphaFoldDB" id="A0A0N7M9G2"/>
<name>A0A0N7M9G2_9RHOB</name>
<reference evidence="3" key="1">
    <citation type="submission" date="2015-09" db="EMBL/GenBank/DDBJ databases">
        <authorList>
            <person name="Rodrigo-Torres L."/>
            <person name="Arahal D.R."/>
        </authorList>
    </citation>
    <scope>NUCLEOTIDE SEQUENCE [LARGE SCALE GENOMIC DNA]</scope>
    <source>
        <strain evidence="3">CECT 5091</strain>
    </source>
</reference>
<evidence type="ECO:0000313" key="2">
    <source>
        <dbReference type="EMBL" id="CUJ99027.1"/>
    </source>
</evidence>
<protein>
    <submittedName>
        <fullName evidence="2">Uncharacterized protein</fullName>
    </submittedName>
</protein>
<evidence type="ECO:0000256" key="1">
    <source>
        <dbReference type="SAM" id="Phobius"/>
    </source>
</evidence>
<feature type="transmembrane region" description="Helical" evidence="1">
    <location>
        <begin position="57"/>
        <end position="78"/>
    </location>
</feature>
<dbReference type="OrthoDB" id="7709196at2"/>
<proteinExistence type="predicted"/>
<dbReference type="EMBL" id="CYUD01000005">
    <property type="protein sequence ID" value="CUJ99027.1"/>
    <property type="molecule type" value="Genomic_DNA"/>
</dbReference>
<gene>
    <name evidence="2" type="ORF">RUE5091_01995</name>
</gene>
<keyword evidence="3" id="KW-1185">Reference proteome</keyword>
<keyword evidence="1" id="KW-0472">Membrane</keyword>
<accession>A0A0N7M9G2</accession>
<dbReference type="Proteomes" id="UP000051260">
    <property type="component" value="Unassembled WGS sequence"/>
</dbReference>
<keyword evidence="1" id="KW-1133">Transmembrane helix</keyword>